<evidence type="ECO:0000256" key="1">
    <source>
        <dbReference type="ARBA" id="ARBA00004651"/>
    </source>
</evidence>
<feature type="transmembrane region" description="Helical" evidence="8">
    <location>
        <begin position="12"/>
        <end position="30"/>
    </location>
</feature>
<gene>
    <name evidence="10" type="ORF">ABUE31_09955</name>
</gene>
<organism evidence="10 11">
    <name type="scientific">Mesorhizobium marinum</name>
    <dbReference type="NCBI Taxonomy" id="3228790"/>
    <lineage>
        <taxon>Bacteria</taxon>
        <taxon>Pseudomonadati</taxon>
        <taxon>Pseudomonadota</taxon>
        <taxon>Alphaproteobacteria</taxon>
        <taxon>Hyphomicrobiales</taxon>
        <taxon>Phyllobacteriaceae</taxon>
        <taxon>Mesorhizobium</taxon>
    </lineage>
</organism>
<proteinExistence type="predicted"/>
<feature type="transmembrane region" description="Helical" evidence="8">
    <location>
        <begin position="344"/>
        <end position="365"/>
    </location>
</feature>
<feature type="transmembrane region" description="Helical" evidence="8">
    <location>
        <begin position="314"/>
        <end position="332"/>
    </location>
</feature>
<feature type="domain" description="Glycosyltransferase RgtA/B/C/D-like" evidence="9">
    <location>
        <begin position="55"/>
        <end position="216"/>
    </location>
</feature>
<dbReference type="InterPro" id="IPR038731">
    <property type="entry name" value="RgtA/B/C-like"/>
</dbReference>
<keyword evidence="7 8" id="KW-0472">Membrane</keyword>
<evidence type="ECO:0000313" key="11">
    <source>
        <dbReference type="Proteomes" id="UP001556196"/>
    </source>
</evidence>
<dbReference type="EC" id="2.4.-.-" evidence="10"/>
<protein>
    <submittedName>
        <fullName evidence="10">Glycosyltransferase family 39 protein</fullName>
        <ecNumber evidence="10">2.4.-.-</ecNumber>
    </submittedName>
</protein>
<keyword evidence="6 8" id="KW-1133">Transmembrane helix</keyword>
<evidence type="ECO:0000256" key="4">
    <source>
        <dbReference type="ARBA" id="ARBA00022679"/>
    </source>
</evidence>
<accession>A0ABV3R075</accession>
<evidence type="ECO:0000256" key="3">
    <source>
        <dbReference type="ARBA" id="ARBA00022676"/>
    </source>
</evidence>
<dbReference type="Proteomes" id="UP001556196">
    <property type="component" value="Unassembled WGS sequence"/>
</dbReference>
<reference evidence="10 11" key="1">
    <citation type="submission" date="2024-06" db="EMBL/GenBank/DDBJ databases">
        <authorList>
            <person name="Tuo L."/>
        </authorList>
    </citation>
    <scope>NUCLEOTIDE SEQUENCE [LARGE SCALE GENOMIC DNA]</scope>
    <source>
        <strain evidence="10 11">ZMM04-5</strain>
    </source>
</reference>
<keyword evidence="2" id="KW-1003">Cell membrane</keyword>
<evidence type="ECO:0000256" key="2">
    <source>
        <dbReference type="ARBA" id="ARBA00022475"/>
    </source>
</evidence>
<evidence type="ECO:0000256" key="5">
    <source>
        <dbReference type="ARBA" id="ARBA00022692"/>
    </source>
</evidence>
<keyword evidence="3 10" id="KW-0328">Glycosyltransferase</keyword>
<feature type="transmembrane region" description="Helical" evidence="8">
    <location>
        <begin position="248"/>
        <end position="275"/>
    </location>
</feature>
<feature type="transmembrane region" description="Helical" evidence="8">
    <location>
        <begin position="127"/>
        <end position="145"/>
    </location>
</feature>
<keyword evidence="11" id="KW-1185">Reference proteome</keyword>
<keyword evidence="4 10" id="KW-0808">Transferase</keyword>
<comment type="caution">
    <text evidence="10">The sequence shown here is derived from an EMBL/GenBank/DDBJ whole genome shotgun (WGS) entry which is preliminary data.</text>
</comment>
<evidence type="ECO:0000313" key="10">
    <source>
        <dbReference type="EMBL" id="MEW9806307.1"/>
    </source>
</evidence>
<evidence type="ECO:0000259" key="9">
    <source>
        <dbReference type="Pfam" id="PF13231"/>
    </source>
</evidence>
<evidence type="ECO:0000256" key="8">
    <source>
        <dbReference type="SAM" id="Phobius"/>
    </source>
</evidence>
<name>A0ABV3R075_9HYPH</name>
<comment type="subcellular location">
    <subcellularLocation>
        <location evidence="1">Cell membrane</location>
        <topology evidence="1">Multi-pass membrane protein</topology>
    </subcellularLocation>
</comment>
<feature type="transmembrane region" description="Helical" evidence="8">
    <location>
        <begin position="104"/>
        <end position="121"/>
    </location>
</feature>
<dbReference type="Pfam" id="PF13231">
    <property type="entry name" value="PMT_2"/>
    <property type="match status" value="1"/>
</dbReference>
<evidence type="ECO:0000256" key="6">
    <source>
        <dbReference type="ARBA" id="ARBA00022989"/>
    </source>
</evidence>
<evidence type="ECO:0000256" key="7">
    <source>
        <dbReference type="ARBA" id="ARBA00023136"/>
    </source>
</evidence>
<keyword evidence="5 8" id="KW-0812">Transmembrane</keyword>
<dbReference type="InterPro" id="IPR050297">
    <property type="entry name" value="LipidA_mod_glycosyltrf_83"/>
</dbReference>
<feature type="transmembrane region" description="Helical" evidence="8">
    <location>
        <begin position="287"/>
        <end position="308"/>
    </location>
</feature>
<sequence length="502" mass="54615">MIGRLAMRDGAVYAALAAYFAINVLVRLAGPDSLELDEGQQLFFAQWLAPGYDSQPPFYNWLQYGVVQLLGSNMLAISLLKNLMLFLSYLFFGLTAHIIIRDRVLAVIATLGLITFPQVGYEAQRDLTHTVAVLFSACLFGYVFVRTLETPTAVNYALVGASVGFGVLSKYNFALLPLVAALAVLPDPQLRRRLFDPRMLIAIAVAFVIVLPHALWFLGHFDAATSRTLEKLTDGGDVSRAGQIASGVASLVGAFAAFVLPTALVFLIAFGMSLPRAWRAETQWTRLIGRMFAIALGLLLLVVILGASDIKDRWLVPIFLLLPIYLAAKLDASGQPLGSAPARFGAVVAAIMVVVPLALFMRPYLAGWTAHYGKQNVPYGQATAEILASGQHRPSVILTLDHQLAGNLRLHAPDIAVAVPGYAHGVPFAFDATHPVLAVWRRRDGGATLNPSEEMWRWLNQNDALAGRPLEAKDAAFPYHYGRDGDVYHFGYAWIYPAAQGG</sequence>
<dbReference type="PANTHER" id="PTHR33908">
    <property type="entry name" value="MANNOSYLTRANSFERASE YKCB-RELATED"/>
    <property type="match status" value="1"/>
</dbReference>
<dbReference type="PANTHER" id="PTHR33908:SF11">
    <property type="entry name" value="MEMBRANE PROTEIN"/>
    <property type="match status" value="1"/>
</dbReference>
<dbReference type="EMBL" id="JBFOCI010000002">
    <property type="protein sequence ID" value="MEW9806307.1"/>
    <property type="molecule type" value="Genomic_DNA"/>
</dbReference>
<feature type="transmembrane region" description="Helical" evidence="8">
    <location>
        <begin position="66"/>
        <end position="92"/>
    </location>
</feature>
<feature type="transmembrane region" description="Helical" evidence="8">
    <location>
        <begin position="199"/>
        <end position="219"/>
    </location>
</feature>
<dbReference type="RefSeq" id="WP_367723380.1">
    <property type="nucleotide sequence ID" value="NZ_JBFOCI010000002.1"/>
</dbReference>
<dbReference type="GO" id="GO:0016757">
    <property type="term" value="F:glycosyltransferase activity"/>
    <property type="evidence" value="ECO:0007669"/>
    <property type="project" value="UniProtKB-KW"/>
</dbReference>